<dbReference type="InterPro" id="IPR011697">
    <property type="entry name" value="Peptidase_C26"/>
</dbReference>
<dbReference type="SUPFAM" id="SSF52317">
    <property type="entry name" value="Class I glutamine amidotransferase-like"/>
    <property type="match status" value="1"/>
</dbReference>
<dbReference type="Gene3D" id="3.40.50.880">
    <property type="match status" value="1"/>
</dbReference>
<dbReference type="EMBL" id="DVMO01000031">
    <property type="protein sequence ID" value="HIU27112.1"/>
    <property type="molecule type" value="Genomic_DNA"/>
</dbReference>
<evidence type="ECO:0000313" key="1">
    <source>
        <dbReference type="EMBL" id="HIU27112.1"/>
    </source>
</evidence>
<dbReference type="AlphaFoldDB" id="A0A9D1L8E6"/>
<organism evidence="1 2">
    <name type="scientific">Candidatus Fimisoma avicola</name>
    <dbReference type="NCBI Taxonomy" id="2840826"/>
    <lineage>
        <taxon>Bacteria</taxon>
        <taxon>Bacillati</taxon>
        <taxon>Bacillota</taxon>
        <taxon>Clostridia</taxon>
        <taxon>Eubacteriales</taxon>
        <taxon>Candidatus Fimisoma</taxon>
    </lineage>
</organism>
<reference evidence="1" key="1">
    <citation type="submission" date="2020-10" db="EMBL/GenBank/DDBJ databases">
        <authorList>
            <person name="Gilroy R."/>
        </authorList>
    </citation>
    <scope>NUCLEOTIDE SEQUENCE</scope>
    <source>
        <strain evidence="1">11300</strain>
    </source>
</reference>
<dbReference type="InterPro" id="IPR029062">
    <property type="entry name" value="Class_I_gatase-like"/>
</dbReference>
<feature type="non-terminal residue" evidence="1">
    <location>
        <position position="152"/>
    </location>
</feature>
<accession>A0A9D1L8E6</accession>
<sequence length="152" mass="16575">MRLAITGRLEQWPEQKPFDKRKHVPLQFIEISDTLGVTLIPALSPEKTADDIAGICDGLILSGTLNDIHPSYYGEEPAPGLKYEIDEYAGDRSLILAFSAENKPILGICGGLQSINVTFGGTLHQHIDGHFLNDRGHRATVSDGSFLAEVYG</sequence>
<name>A0A9D1L8E6_9FIRM</name>
<dbReference type="Pfam" id="PF07722">
    <property type="entry name" value="Peptidase_C26"/>
    <property type="match status" value="1"/>
</dbReference>
<gene>
    <name evidence="1" type="ORF">IAD16_01865</name>
</gene>
<evidence type="ECO:0000313" key="2">
    <source>
        <dbReference type="Proteomes" id="UP000824091"/>
    </source>
</evidence>
<keyword evidence="1" id="KW-0378">Hydrolase</keyword>
<protein>
    <submittedName>
        <fullName evidence="1">Gamma-glutamyl-gamma-aminobutyrate hydrolase family protein</fullName>
    </submittedName>
</protein>
<dbReference type="GO" id="GO:0016787">
    <property type="term" value="F:hydrolase activity"/>
    <property type="evidence" value="ECO:0007669"/>
    <property type="project" value="UniProtKB-KW"/>
</dbReference>
<comment type="caution">
    <text evidence="1">The sequence shown here is derived from an EMBL/GenBank/DDBJ whole genome shotgun (WGS) entry which is preliminary data.</text>
</comment>
<dbReference type="Proteomes" id="UP000824091">
    <property type="component" value="Unassembled WGS sequence"/>
</dbReference>
<proteinExistence type="predicted"/>
<reference evidence="1" key="2">
    <citation type="journal article" date="2021" name="PeerJ">
        <title>Extensive microbial diversity within the chicken gut microbiome revealed by metagenomics and culture.</title>
        <authorList>
            <person name="Gilroy R."/>
            <person name="Ravi A."/>
            <person name="Getino M."/>
            <person name="Pursley I."/>
            <person name="Horton D.L."/>
            <person name="Alikhan N.F."/>
            <person name="Baker D."/>
            <person name="Gharbi K."/>
            <person name="Hall N."/>
            <person name="Watson M."/>
            <person name="Adriaenssens E.M."/>
            <person name="Foster-Nyarko E."/>
            <person name="Jarju S."/>
            <person name="Secka A."/>
            <person name="Antonio M."/>
            <person name="Oren A."/>
            <person name="Chaudhuri R.R."/>
            <person name="La Ragione R."/>
            <person name="Hildebrand F."/>
            <person name="Pallen M.J."/>
        </authorList>
    </citation>
    <scope>NUCLEOTIDE SEQUENCE</scope>
    <source>
        <strain evidence="1">11300</strain>
    </source>
</reference>